<feature type="transmembrane region" description="Helical" evidence="3">
    <location>
        <begin position="1062"/>
        <end position="1084"/>
    </location>
</feature>
<dbReference type="GO" id="GO:0042910">
    <property type="term" value="F:xenobiotic transmembrane transporter activity"/>
    <property type="evidence" value="ECO:0007669"/>
    <property type="project" value="TreeGrafter"/>
</dbReference>
<dbReference type="Gene3D" id="3.30.70.1320">
    <property type="entry name" value="Multidrug efflux transporter AcrB pore domain like"/>
    <property type="match status" value="1"/>
</dbReference>
<protein>
    <recommendedName>
        <fullName evidence="4">ABC transporter domain-containing protein</fullName>
    </recommendedName>
</protein>
<evidence type="ECO:0000313" key="5">
    <source>
        <dbReference type="EMBL" id="PWD97627.1"/>
    </source>
</evidence>
<feature type="transmembrane region" description="Helical" evidence="3">
    <location>
        <begin position="967"/>
        <end position="986"/>
    </location>
</feature>
<name>A0A2U2B3L5_9BACT</name>
<feature type="transmembrane region" description="Helical" evidence="3">
    <location>
        <begin position="925"/>
        <end position="946"/>
    </location>
</feature>
<dbReference type="CDD" id="cd03264">
    <property type="entry name" value="ABC_drug_resistance_like"/>
    <property type="match status" value="1"/>
</dbReference>
<dbReference type="Gene3D" id="3.40.50.300">
    <property type="entry name" value="P-loop containing nucleotide triphosphate hydrolases"/>
    <property type="match status" value="1"/>
</dbReference>
<dbReference type="EMBL" id="QEWP01000030">
    <property type="protein sequence ID" value="PWD97627.1"/>
    <property type="molecule type" value="Genomic_DNA"/>
</dbReference>
<feature type="transmembrane region" description="Helical" evidence="3">
    <location>
        <begin position="461"/>
        <end position="488"/>
    </location>
</feature>
<keyword evidence="3" id="KW-1133">Transmembrane helix</keyword>
<dbReference type="Proteomes" id="UP000244956">
    <property type="component" value="Unassembled WGS sequence"/>
</dbReference>
<dbReference type="Gene3D" id="1.20.1640.10">
    <property type="entry name" value="Multidrug efflux transporter AcrB transmembrane domain"/>
    <property type="match status" value="2"/>
</dbReference>
<dbReference type="InterPro" id="IPR027417">
    <property type="entry name" value="P-loop_NTPase"/>
</dbReference>
<dbReference type="InterPro" id="IPR001036">
    <property type="entry name" value="Acrflvin-R"/>
</dbReference>
<feature type="transmembrane region" description="Helical" evidence="3">
    <location>
        <begin position="992"/>
        <end position="1018"/>
    </location>
</feature>
<feature type="transmembrane region" description="Helical" evidence="3">
    <location>
        <begin position="868"/>
        <end position="887"/>
    </location>
</feature>
<dbReference type="SUPFAM" id="SSF82866">
    <property type="entry name" value="Multidrug efflux transporter AcrB transmembrane domain"/>
    <property type="match status" value="2"/>
</dbReference>
<gene>
    <name evidence="5" type="ORF">DDZ16_19765</name>
</gene>
<feature type="transmembrane region" description="Helical" evidence="3">
    <location>
        <begin position="1236"/>
        <end position="1255"/>
    </location>
</feature>
<dbReference type="Gene3D" id="3.30.70.1430">
    <property type="entry name" value="Multidrug efflux transporter AcrB pore domain"/>
    <property type="match status" value="2"/>
</dbReference>
<evidence type="ECO:0000256" key="3">
    <source>
        <dbReference type="SAM" id="Phobius"/>
    </source>
</evidence>
<dbReference type="SUPFAM" id="SSF82714">
    <property type="entry name" value="Multidrug efflux transporter AcrB TolC docking domain, DN and DC subdomains"/>
    <property type="match status" value="1"/>
</dbReference>
<dbReference type="PANTHER" id="PTHR32063:SF0">
    <property type="entry name" value="SWARMING MOTILITY PROTEIN SWRC"/>
    <property type="match status" value="1"/>
</dbReference>
<dbReference type="InterPro" id="IPR003439">
    <property type="entry name" value="ABC_transporter-like_ATP-bd"/>
</dbReference>
<feature type="domain" description="ABC transporter" evidence="4">
    <location>
        <begin position="1280"/>
        <end position="1513"/>
    </location>
</feature>
<dbReference type="InterPro" id="IPR017871">
    <property type="entry name" value="ABC_transporter-like_CS"/>
</dbReference>
<dbReference type="SUPFAM" id="SSF82693">
    <property type="entry name" value="Multidrug efflux transporter AcrB pore domain, PN1, PN2, PC1 and PC2 subdomains"/>
    <property type="match status" value="2"/>
</dbReference>
<dbReference type="InterPro" id="IPR003593">
    <property type="entry name" value="AAA+_ATPase"/>
</dbReference>
<feature type="transmembrane region" description="Helical" evidence="3">
    <location>
        <begin position="355"/>
        <end position="377"/>
    </location>
</feature>
<dbReference type="PROSITE" id="PS00211">
    <property type="entry name" value="ABC_TRANSPORTER_1"/>
    <property type="match status" value="1"/>
</dbReference>
<dbReference type="InterPro" id="IPR027463">
    <property type="entry name" value="AcrB_DN_DC_subdom"/>
</dbReference>
<evidence type="ECO:0000256" key="2">
    <source>
        <dbReference type="ARBA" id="ARBA00022840"/>
    </source>
</evidence>
<dbReference type="SUPFAM" id="SSF52540">
    <property type="entry name" value="P-loop containing nucleoside triphosphate hydrolases"/>
    <property type="match status" value="1"/>
</dbReference>
<feature type="transmembrane region" description="Helical" evidence="3">
    <location>
        <begin position="1211"/>
        <end position="1230"/>
    </location>
</feature>
<organism evidence="5 6">
    <name type="scientific">Marinilabilia rubra</name>
    <dbReference type="NCBI Taxonomy" id="2162893"/>
    <lineage>
        <taxon>Bacteria</taxon>
        <taxon>Pseudomonadati</taxon>
        <taxon>Bacteroidota</taxon>
        <taxon>Bacteroidia</taxon>
        <taxon>Marinilabiliales</taxon>
        <taxon>Marinilabiliaceae</taxon>
        <taxon>Marinilabilia</taxon>
    </lineage>
</organism>
<accession>A0A2U2B3L5</accession>
<sequence length="1574" mass="177145">MKQLINRKVFVSMLFVALTMLGVISYRSLSVELIPAMELPVLFIRVMAPVERDLQFVEREAIIPLEGAAGRLDKVEKIESRVMPDGGMVSVYFAQQADMRYSYLKLTEQVDAVRNRLPEGFMTEVVRVDLEQINTEFMQIQVLGEGGADRIRTLLEQEVNDRFMAVDGIASVQVFGGRQKTISVTLDRLEMESHGLTMNDVRQRIRAGQQVKTFVGEIQDNGTRFYVNTGAEYLSPSDIGDIVIKEEGPLLLSDLGKITYGLQEPDSYSRVNGKDVVTLSLVRESQVNLIELSNKVKTELASINEDFAPKGISLEIQSNSAEEIEENIDQIINLALIGGLLAIFILWVFLENLPLVTVVMVAMPVSVFGAFNFFYAAGITINMLTLIGLALALGMLIDNGVVVMENIYRMAGREKNPEDMVVKGTSQIWRSVAAATFTTIVVFLPFVFASNQILSEVARHVSVSIISTLLVSLLVALILIPTIVNFILKRQKGQSWRLSRLPLHNHFVQIYIQLLKAGLRSPARLVLGGLALFFVVAFVSFTFSIAGNKPVERSQIEVNVDMSEGSTLQRTDEVVHQMEEKVEELDLPLDLISKIYSDRAVLTIDVDKDSLEFRNLKFSEVKSKVEKELVVRQHGVAVTFDVRSSGSGGFGGGGGAFSMLGLAGEERKVVVEGENFQDMVRTAHRIVELMKENLTGIDGAWVQGNWERPEVMLDLDPYWMGLNGVEPAQVVSQLTTLSPQVESGGTFKADNQEYKIMLAFEDALTDSTQERKATDLKALSETKIRTGTGEKVRLESFANLALRSSEAQYNRVNQEKQLVVRFNLKEEVEGSRELEEIALKEIEELLLAAVTPEGVNVSLERDDKTEEYYFLAGMAILLIFMILASVFESFTAPVVMLFTIPLAAIGSMLALLLTGNSLLSFNSFIGFLILLGVVVNNGIILIDYAMQMRRSGTSAVRAYMEAGMARLRPILITATTTIVAMLPLSLGEGEYVGALGAPFAITVIGGLCFSSILTLVFVPAFGLGLEQSLNWIRSVKQPLKVLMIALWVAAFGWIWWGADWSVLWQMIATIVVVAGIPWSIWFALNSLKRANSKLIPDNKEISIHIRNIVKVYGRANRFKREWKQRNKLRKKLLEEPLSVRSLKAGLIWQIPLLLFFTWFSLFYLDSGFWQLVFWVVFYFFISGYATYYHNRWLMSFYDERKWFNRSWVINISRKVWHIGYPVLLLLFMLQDWKSKGGAITIFVLWILVMNVAVVAKRTRSNQLDPSNLNGWFKGIRRLFIRGVMLFPFAKPAKEPFKAVKGVSLQLSSGMIGLLGPNGAGKTTIMRTLCGILDQSYGKIFINGIDTAHNREELQGLIGYLPQEFGTYENMTAWDFLNYQAILKSLLIKEEREDRVEYVLKSVHMWERRHHKIGAYSGGMKQRIGIAMILLHLPRILVVDEPTAGLDPRERIRFRNLLVELSRERVVVFSTHIIEDISSSCNQVAVMSTGELRYWGEPRNMMSIADGKVWQVEVNADEVEEMTTKFTVIHHMNQGDKVRLRCLSSEKPDDRAIQVKAVLEDSYLWLLKNNDNGEA</sequence>
<feature type="transmembrane region" description="Helical" evidence="3">
    <location>
        <begin position="383"/>
        <end position="408"/>
    </location>
</feature>
<feature type="transmembrane region" description="Helical" evidence="3">
    <location>
        <begin position="525"/>
        <end position="546"/>
    </location>
</feature>
<keyword evidence="3" id="KW-0472">Membrane</keyword>
<evidence type="ECO:0000256" key="1">
    <source>
        <dbReference type="ARBA" id="ARBA00022741"/>
    </source>
</evidence>
<dbReference type="OrthoDB" id="1108346at2"/>
<proteinExistence type="predicted"/>
<dbReference type="Gene3D" id="3.30.70.1440">
    <property type="entry name" value="Multidrug efflux transporter AcrB pore domain"/>
    <property type="match status" value="1"/>
</dbReference>
<keyword evidence="2" id="KW-0067">ATP-binding</keyword>
<keyword evidence="1" id="KW-0547">Nucleotide-binding</keyword>
<evidence type="ECO:0000313" key="6">
    <source>
        <dbReference type="Proteomes" id="UP000244956"/>
    </source>
</evidence>
<dbReference type="Pfam" id="PF00005">
    <property type="entry name" value="ABC_tran"/>
    <property type="match status" value="1"/>
</dbReference>
<evidence type="ECO:0000259" key="4">
    <source>
        <dbReference type="PROSITE" id="PS50893"/>
    </source>
</evidence>
<dbReference type="PROSITE" id="PS50893">
    <property type="entry name" value="ABC_TRANSPORTER_2"/>
    <property type="match status" value="1"/>
</dbReference>
<feature type="transmembrane region" description="Helical" evidence="3">
    <location>
        <begin position="1039"/>
        <end position="1056"/>
    </location>
</feature>
<keyword evidence="6" id="KW-1185">Reference proteome</keyword>
<keyword evidence="3" id="KW-0812">Transmembrane</keyword>
<feature type="transmembrane region" description="Helical" evidence="3">
    <location>
        <begin position="1146"/>
        <end position="1164"/>
    </location>
</feature>
<dbReference type="Pfam" id="PF00873">
    <property type="entry name" value="ACR_tran"/>
    <property type="match status" value="1"/>
</dbReference>
<reference evidence="5 6" key="1">
    <citation type="submission" date="2018-05" db="EMBL/GenBank/DDBJ databases">
        <title>Marinilabilia rubrum sp. nov., isolated from saltern sediment.</title>
        <authorList>
            <person name="Zhang R."/>
        </authorList>
    </citation>
    <scope>NUCLEOTIDE SEQUENCE [LARGE SCALE GENOMIC DNA]</scope>
    <source>
        <strain evidence="5 6">WTE16</strain>
    </source>
</reference>
<feature type="transmembrane region" description="Helical" evidence="3">
    <location>
        <begin position="894"/>
        <end position="913"/>
    </location>
</feature>
<feature type="transmembrane region" description="Helical" evidence="3">
    <location>
        <begin position="428"/>
        <end position="449"/>
    </location>
</feature>
<dbReference type="GO" id="GO:0016887">
    <property type="term" value="F:ATP hydrolysis activity"/>
    <property type="evidence" value="ECO:0007669"/>
    <property type="project" value="InterPro"/>
</dbReference>
<dbReference type="GO" id="GO:0005524">
    <property type="term" value="F:ATP binding"/>
    <property type="evidence" value="ECO:0007669"/>
    <property type="project" value="UniProtKB-KW"/>
</dbReference>
<dbReference type="Gene3D" id="3.30.2090.10">
    <property type="entry name" value="Multidrug efflux transporter AcrB TolC docking domain, DN and DC subdomains"/>
    <property type="match status" value="2"/>
</dbReference>
<feature type="transmembrane region" description="Helical" evidence="3">
    <location>
        <begin position="331"/>
        <end position="350"/>
    </location>
</feature>
<dbReference type="RefSeq" id="WP_109266209.1">
    <property type="nucleotide sequence ID" value="NZ_QEWP01000030.1"/>
</dbReference>
<feature type="transmembrane region" description="Helical" evidence="3">
    <location>
        <begin position="1170"/>
        <end position="1190"/>
    </location>
</feature>
<dbReference type="SMART" id="SM00382">
    <property type="entry name" value="AAA"/>
    <property type="match status" value="1"/>
</dbReference>
<dbReference type="GO" id="GO:0005886">
    <property type="term" value="C:plasma membrane"/>
    <property type="evidence" value="ECO:0007669"/>
    <property type="project" value="TreeGrafter"/>
</dbReference>
<dbReference type="PANTHER" id="PTHR32063">
    <property type="match status" value="1"/>
</dbReference>
<comment type="caution">
    <text evidence="5">The sequence shown here is derived from an EMBL/GenBank/DDBJ whole genome shotgun (WGS) entry which is preliminary data.</text>
</comment>
<dbReference type="PRINTS" id="PR00702">
    <property type="entry name" value="ACRIFLAVINRP"/>
</dbReference>